<evidence type="ECO:0000313" key="1">
    <source>
        <dbReference type="EMBL" id="SUA20275.1"/>
    </source>
</evidence>
<dbReference type="AlphaFoldDB" id="A0A378VTF8"/>
<accession>A0A378VTF8</accession>
<name>A0A378VTF8_NEIGO</name>
<proteinExistence type="predicted"/>
<dbReference type="EMBL" id="UGRI01000001">
    <property type="protein sequence ID" value="SUA20275.1"/>
    <property type="molecule type" value="Genomic_DNA"/>
</dbReference>
<gene>
    <name evidence="1" type="ORF">NCTC11421_00356</name>
</gene>
<organism evidence="1">
    <name type="scientific">Neisseria gonorrhoeae</name>
    <dbReference type="NCBI Taxonomy" id="485"/>
    <lineage>
        <taxon>Bacteria</taxon>
        <taxon>Pseudomonadati</taxon>
        <taxon>Pseudomonadota</taxon>
        <taxon>Betaproteobacteria</taxon>
        <taxon>Neisseriales</taxon>
        <taxon>Neisseriaceae</taxon>
        <taxon>Neisseria</taxon>
    </lineage>
</organism>
<reference evidence="1" key="1">
    <citation type="submission" date="2018-06" db="EMBL/GenBank/DDBJ databases">
        <authorList>
            <consortium name="Pathogen Informatics"/>
            <person name="Doyle S."/>
        </authorList>
    </citation>
    <scope>NUCLEOTIDE SEQUENCE [LARGE SCALE GENOMIC DNA]</scope>
    <source>
        <strain evidence="1">NCTC11421</strain>
    </source>
</reference>
<protein>
    <submittedName>
        <fullName evidence="1">Uncharacterized protein</fullName>
    </submittedName>
</protein>
<dbReference type="Gene3D" id="3.40.190.10">
    <property type="entry name" value="Periplasmic binding protein-like II"/>
    <property type="match status" value="1"/>
</dbReference>
<sequence length="47" mass="5202">MGLDGARLTVSKGSEVKNEILKFYEILMQFNPELLGGKLPDNGFFLA</sequence>